<evidence type="ECO:0000313" key="2">
    <source>
        <dbReference type="EMBL" id="BFP56991.1"/>
    </source>
</evidence>
<dbReference type="AlphaFoldDB" id="A0AB33KP89"/>
<feature type="region of interest" description="Disordered" evidence="1">
    <location>
        <begin position="167"/>
        <end position="192"/>
    </location>
</feature>
<sequence>MTAAGPRSYFLAGVMQGARGGAVLADQGYREQLRRTILEHRPDAVVHEPGRLMREWIGAHEQAILTGHAALADTPEIHRDALDPAVSLLTATFHRLTELAAESDVCVAWLPDHEPSMGTAAEMLSAHRGGATVVAVTEMRQNLAVLACSDVILPDLAAFERWLTSQGAPHDGTHDAADRSPTTEPTPGGTSA</sequence>
<accession>A0AB33KP89</accession>
<dbReference type="KEGG" id="stcm:SCMC78_67980"/>
<dbReference type="RefSeq" id="WP_103537708.1">
    <property type="nucleotide sequence ID" value="NZ_AP035884.1"/>
</dbReference>
<organism evidence="2">
    <name type="scientific">Streptomyces sp. CMC78</name>
    <dbReference type="NCBI Taxonomy" id="3231512"/>
    <lineage>
        <taxon>Bacteria</taxon>
        <taxon>Bacillati</taxon>
        <taxon>Actinomycetota</taxon>
        <taxon>Actinomycetes</taxon>
        <taxon>Kitasatosporales</taxon>
        <taxon>Streptomycetaceae</taxon>
        <taxon>Streptomyces</taxon>
    </lineage>
</organism>
<protein>
    <submittedName>
        <fullName evidence="2">Uncharacterized protein</fullName>
    </submittedName>
</protein>
<name>A0AB33KP89_9ACTN</name>
<evidence type="ECO:0000256" key="1">
    <source>
        <dbReference type="SAM" id="MobiDB-lite"/>
    </source>
</evidence>
<gene>
    <name evidence="2" type="ORF">SCMC78_67980</name>
</gene>
<dbReference type="EMBL" id="AP035884">
    <property type="protein sequence ID" value="BFP56991.1"/>
    <property type="molecule type" value="Genomic_DNA"/>
</dbReference>
<reference evidence="2" key="1">
    <citation type="submission" date="2024-07" db="EMBL/GenBank/DDBJ databases">
        <title>Complete genome sequences of cellulolytic bacteria, Kitasatospora sp. CMC57 and Streptomyces sp. CMC78, isolated from Japanese agricultural soil.</title>
        <authorList>
            <person name="Hashimoto T."/>
            <person name="Ito M."/>
            <person name="Iwamoto M."/>
            <person name="Fukahori D."/>
            <person name="Shoda T."/>
            <person name="Sakoda M."/>
            <person name="Morohoshi T."/>
            <person name="Mitsuboshi M."/>
            <person name="Nishizawa T."/>
        </authorList>
    </citation>
    <scope>NUCLEOTIDE SEQUENCE</scope>
    <source>
        <strain evidence="2">CMC78</strain>
    </source>
</reference>
<proteinExistence type="predicted"/>
<feature type="compositionally biased region" description="Low complexity" evidence="1">
    <location>
        <begin position="182"/>
        <end position="192"/>
    </location>
</feature>